<dbReference type="GO" id="GO:0003700">
    <property type="term" value="F:DNA-binding transcription factor activity"/>
    <property type="evidence" value="ECO:0007669"/>
    <property type="project" value="InterPro"/>
</dbReference>
<evidence type="ECO:0000256" key="3">
    <source>
        <dbReference type="ARBA" id="ARBA00023125"/>
    </source>
</evidence>
<evidence type="ECO:0000313" key="6">
    <source>
        <dbReference type="EMBL" id="SDK38218.1"/>
    </source>
</evidence>
<name>A0A1G9BFC0_9GAMM</name>
<dbReference type="Proteomes" id="UP000198525">
    <property type="component" value="Unassembled WGS sequence"/>
</dbReference>
<dbReference type="PROSITE" id="PS50931">
    <property type="entry name" value="HTH_LYSR"/>
    <property type="match status" value="1"/>
</dbReference>
<keyword evidence="7" id="KW-1185">Reference proteome</keyword>
<reference evidence="6 7" key="1">
    <citation type="submission" date="2016-10" db="EMBL/GenBank/DDBJ databases">
        <authorList>
            <person name="de Groot N.N."/>
        </authorList>
    </citation>
    <scope>NUCLEOTIDE SEQUENCE [LARGE SCALE GENOMIC DNA]</scope>
    <source>
        <strain evidence="6 7">CGMCC 1.6133</strain>
    </source>
</reference>
<organism evidence="6 7">
    <name type="scientific">Billgrantia gudaonensis</name>
    <dbReference type="NCBI Taxonomy" id="376427"/>
    <lineage>
        <taxon>Bacteria</taxon>
        <taxon>Pseudomonadati</taxon>
        <taxon>Pseudomonadota</taxon>
        <taxon>Gammaproteobacteria</taxon>
        <taxon>Oceanospirillales</taxon>
        <taxon>Halomonadaceae</taxon>
        <taxon>Billgrantia</taxon>
    </lineage>
</organism>
<evidence type="ECO:0000256" key="4">
    <source>
        <dbReference type="ARBA" id="ARBA00023163"/>
    </source>
</evidence>
<dbReference type="PANTHER" id="PTHR30118:SF15">
    <property type="entry name" value="TRANSCRIPTIONAL REGULATORY PROTEIN"/>
    <property type="match status" value="1"/>
</dbReference>
<dbReference type="InterPro" id="IPR036388">
    <property type="entry name" value="WH-like_DNA-bd_sf"/>
</dbReference>
<dbReference type="SUPFAM" id="SSF53850">
    <property type="entry name" value="Periplasmic binding protein-like II"/>
    <property type="match status" value="1"/>
</dbReference>
<comment type="similarity">
    <text evidence="1">Belongs to the LysR transcriptional regulatory family.</text>
</comment>
<dbReference type="GO" id="GO:0003677">
    <property type="term" value="F:DNA binding"/>
    <property type="evidence" value="ECO:0007669"/>
    <property type="project" value="UniProtKB-KW"/>
</dbReference>
<dbReference type="PANTHER" id="PTHR30118">
    <property type="entry name" value="HTH-TYPE TRANSCRIPTIONAL REGULATOR LEUO-RELATED"/>
    <property type="match status" value="1"/>
</dbReference>
<dbReference type="Pfam" id="PF03466">
    <property type="entry name" value="LysR_substrate"/>
    <property type="match status" value="1"/>
</dbReference>
<dbReference type="Pfam" id="PF00126">
    <property type="entry name" value="HTH_1"/>
    <property type="match status" value="1"/>
</dbReference>
<dbReference type="STRING" id="376427.SAMN04487954_11596"/>
<dbReference type="InterPro" id="IPR036390">
    <property type="entry name" value="WH_DNA-bd_sf"/>
</dbReference>
<sequence>MLFLSKIKRVYAMNHVDLNLMRTFVLLYETGSVTQTAERLYVTQPSVSYALARLRDLFEDRLFVRTRQGMEPTIAARQLYPSLRDALQQFQDTIESSRDFDPATCTRRFRLALTDLGEMALLPTLMRHLHEQAPQAELEVVPLEIEHAEEWLAAGRVNALICSRPLTSAAIARHVLFRDRYVCLLNPERFGGGPLTRERFIAARHVAVTSSSGHGMVEEVMRQHGIQRKVSLEIPHFSVLPKVLHDSDLVAIMPLQVAASFTEGSPLTIHELPFQVPEFEVALHWQAHASRSPSQRWFCEGIIEAIGEREG</sequence>
<keyword evidence="3 6" id="KW-0238">DNA-binding</keyword>
<keyword evidence="4" id="KW-0804">Transcription</keyword>
<dbReference type="EMBL" id="FNES01000015">
    <property type="protein sequence ID" value="SDK38218.1"/>
    <property type="molecule type" value="Genomic_DNA"/>
</dbReference>
<evidence type="ECO:0000256" key="2">
    <source>
        <dbReference type="ARBA" id="ARBA00023015"/>
    </source>
</evidence>
<evidence type="ECO:0000313" key="7">
    <source>
        <dbReference type="Proteomes" id="UP000198525"/>
    </source>
</evidence>
<dbReference type="AlphaFoldDB" id="A0A1G9BFC0"/>
<gene>
    <name evidence="6" type="ORF">SAMN04487954_11596</name>
</gene>
<dbReference type="SUPFAM" id="SSF46785">
    <property type="entry name" value="Winged helix' DNA-binding domain"/>
    <property type="match status" value="1"/>
</dbReference>
<protein>
    <submittedName>
        <fullName evidence="6">DNA-binding transcriptional regulator, LysR family</fullName>
    </submittedName>
</protein>
<dbReference type="Gene3D" id="1.10.10.10">
    <property type="entry name" value="Winged helix-like DNA-binding domain superfamily/Winged helix DNA-binding domain"/>
    <property type="match status" value="1"/>
</dbReference>
<dbReference type="Gene3D" id="3.40.190.10">
    <property type="entry name" value="Periplasmic binding protein-like II"/>
    <property type="match status" value="2"/>
</dbReference>
<evidence type="ECO:0000256" key="1">
    <source>
        <dbReference type="ARBA" id="ARBA00009437"/>
    </source>
</evidence>
<dbReference type="CDD" id="cd08459">
    <property type="entry name" value="PBP2_DntR_NahR_LinR_like"/>
    <property type="match status" value="1"/>
</dbReference>
<dbReference type="InterPro" id="IPR005119">
    <property type="entry name" value="LysR_subst-bd"/>
</dbReference>
<feature type="domain" description="HTH lysR-type" evidence="5">
    <location>
        <begin position="16"/>
        <end position="73"/>
    </location>
</feature>
<evidence type="ECO:0000259" key="5">
    <source>
        <dbReference type="PROSITE" id="PS50931"/>
    </source>
</evidence>
<dbReference type="InterPro" id="IPR000847">
    <property type="entry name" value="LysR_HTH_N"/>
</dbReference>
<dbReference type="PRINTS" id="PR00039">
    <property type="entry name" value="HTHLYSR"/>
</dbReference>
<dbReference type="InterPro" id="IPR050389">
    <property type="entry name" value="LysR-type_TF"/>
</dbReference>
<proteinExistence type="inferred from homology"/>
<keyword evidence="2" id="KW-0805">Transcription regulation</keyword>
<accession>A0A1G9BFC0</accession>